<dbReference type="Gene3D" id="3.20.20.80">
    <property type="entry name" value="Glycosidases"/>
    <property type="match status" value="1"/>
</dbReference>
<organism evidence="1 2">
    <name type="scientific">Eimeria tenella</name>
    <name type="common">Coccidian parasite</name>
    <dbReference type="NCBI Taxonomy" id="5802"/>
    <lineage>
        <taxon>Eukaryota</taxon>
        <taxon>Sar</taxon>
        <taxon>Alveolata</taxon>
        <taxon>Apicomplexa</taxon>
        <taxon>Conoidasida</taxon>
        <taxon>Coccidia</taxon>
        <taxon>Eucoccidiorida</taxon>
        <taxon>Eimeriorina</taxon>
        <taxon>Eimeriidae</taxon>
        <taxon>Eimeria</taxon>
    </lineage>
</organism>
<dbReference type="CDD" id="cd00551">
    <property type="entry name" value="AmyAc_family"/>
    <property type="match status" value="1"/>
</dbReference>
<dbReference type="GeneID" id="25257435"/>
<dbReference type="AlphaFoldDB" id="U6LAQ0"/>
<evidence type="ECO:0000313" key="2">
    <source>
        <dbReference type="Proteomes" id="UP000030747"/>
    </source>
</evidence>
<dbReference type="InterPro" id="IPR017853">
    <property type="entry name" value="GH"/>
</dbReference>
<reference evidence="1" key="1">
    <citation type="submission" date="2013-10" db="EMBL/GenBank/DDBJ databases">
        <title>Genomic analysis of the causative agents of coccidiosis in chickens.</title>
        <authorList>
            <person name="Reid A.J."/>
            <person name="Blake D."/>
            <person name="Billington K."/>
            <person name="Browne H."/>
            <person name="Dunn M."/>
            <person name="Hung S."/>
            <person name="Kawahara F."/>
            <person name="Miranda-Saavedra D."/>
            <person name="Mourier T."/>
            <person name="Nagra H."/>
            <person name="Otto T.D."/>
            <person name="Rawlings N."/>
            <person name="Sanchez A."/>
            <person name="Sanders M."/>
            <person name="Subramaniam C."/>
            <person name="Tay Y."/>
            <person name="Dear P."/>
            <person name="Doerig C."/>
            <person name="Gruber A."/>
            <person name="Parkinson J."/>
            <person name="Shirley M."/>
            <person name="Wan K.L."/>
            <person name="Berriman M."/>
            <person name="Tomley F."/>
            <person name="Pain A."/>
        </authorList>
    </citation>
    <scope>NUCLEOTIDE SEQUENCE [LARGE SCALE GENOMIC DNA]</scope>
    <source>
        <strain evidence="1">Houghton</strain>
    </source>
</reference>
<evidence type="ECO:0000313" key="1">
    <source>
        <dbReference type="EMBL" id="CDJ44845.1"/>
    </source>
</evidence>
<dbReference type="RefSeq" id="XP_013235593.1">
    <property type="nucleotide sequence ID" value="XM_013380139.1"/>
</dbReference>
<dbReference type="Proteomes" id="UP000030747">
    <property type="component" value="Unassembled WGS sequence"/>
</dbReference>
<dbReference type="OrthoDB" id="10263625at2759"/>
<dbReference type="VEuPathDB" id="ToxoDB:ETH2_0616700"/>
<name>U6LAQ0_EIMTE</name>
<accession>U6LAQ0</accession>
<dbReference type="SUPFAM" id="SSF51445">
    <property type="entry name" value="(Trans)glycosidases"/>
    <property type="match status" value="1"/>
</dbReference>
<dbReference type="VEuPathDB" id="ToxoDB:ETH_00041975"/>
<dbReference type="EMBL" id="HG677714">
    <property type="protein sequence ID" value="CDJ44845.1"/>
    <property type="molecule type" value="Genomic_DNA"/>
</dbReference>
<protein>
    <submittedName>
        <fullName evidence="1">Glycogen synthase, putative</fullName>
    </submittedName>
</protein>
<sequence length="416" mass="45248">MGFSGRVIVLPEGYRELQPHEIFVDQHEAQWHEETGALTQRGSFEGVASSAKSFSNFRINCLFVGGAQERDTGLPLYTRLDDVAYENADASPFASPCRGSPCALLGGAPGFFELVQECHREGMKVVVDVSTRVSASHPHRHYLPLMLLHEDAEGKANYLYGGETRGIRRGETALLNYRKVASWNRFVLDVLAWIKKFGIDGVKLLDSATAPEVLLPNSRALSRRDADGEAAYSPEDIITGQVVVPGTQNKTGYWSLAKSARFYPNPFFVKLCRSVWAECPDFLVFAEAANPFGEGSGNLPNLPPDATAGLLSRSGLLPVVQQVASLVPPLLNGHGSVASLFKTLCKQNAAMPPGGAVLQLSCGPASPLPLLSYKRAAWVFQDLLCFLPDSFVTVAGELEGMIFRMGVPNFFSPNER</sequence>
<proteinExistence type="predicted"/>
<gene>
    <name evidence="1" type="ORF">ETH_00041975</name>
</gene>
<feature type="non-terminal residue" evidence="1">
    <location>
        <position position="416"/>
    </location>
</feature>
<reference evidence="1" key="2">
    <citation type="submission" date="2013-10" db="EMBL/GenBank/DDBJ databases">
        <authorList>
            <person name="Aslett M."/>
        </authorList>
    </citation>
    <scope>NUCLEOTIDE SEQUENCE [LARGE SCALE GENOMIC DNA]</scope>
    <source>
        <strain evidence="1">Houghton</strain>
    </source>
</reference>
<keyword evidence="2" id="KW-1185">Reference proteome</keyword>